<dbReference type="Pfam" id="PF04377">
    <property type="entry name" value="ATE_C"/>
    <property type="match status" value="1"/>
</dbReference>
<dbReference type="InterPro" id="IPR030700">
    <property type="entry name" value="N-end_Aminoacyl_Trfase"/>
</dbReference>
<keyword evidence="3" id="KW-1185">Reference proteome</keyword>
<dbReference type="SUPFAM" id="SSF55729">
    <property type="entry name" value="Acyl-CoA N-acyltransferases (Nat)"/>
    <property type="match status" value="1"/>
</dbReference>
<protein>
    <recommendedName>
        <fullName evidence="1">N-end rule aminoacyl transferase C-terminal domain-containing protein</fullName>
    </recommendedName>
</protein>
<dbReference type="AlphaFoldDB" id="T1GF77"/>
<evidence type="ECO:0000259" key="1">
    <source>
        <dbReference type="Pfam" id="PF04377"/>
    </source>
</evidence>
<dbReference type="OMA" id="INIHNEP"/>
<dbReference type="HOGENOM" id="CLU_1316745_0_0_1"/>
<organism evidence="2 3">
    <name type="scientific">Megaselia scalaris</name>
    <name type="common">Humpbacked fly</name>
    <name type="synonym">Phora scalaris</name>
    <dbReference type="NCBI Taxonomy" id="36166"/>
    <lineage>
        <taxon>Eukaryota</taxon>
        <taxon>Metazoa</taxon>
        <taxon>Ecdysozoa</taxon>
        <taxon>Arthropoda</taxon>
        <taxon>Hexapoda</taxon>
        <taxon>Insecta</taxon>
        <taxon>Pterygota</taxon>
        <taxon>Neoptera</taxon>
        <taxon>Endopterygota</taxon>
        <taxon>Diptera</taxon>
        <taxon>Brachycera</taxon>
        <taxon>Muscomorpha</taxon>
        <taxon>Platypezoidea</taxon>
        <taxon>Phoridae</taxon>
        <taxon>Megaseliini</taxon>
        <taxon>Megaselia</taxon>
    </lineage>
</organism>
<dbReference type="EMBL" id="CAQQ02196898">
    <property type="status" value="NOT_ANNOTATED_CDS"/>
    <property type="molecule type" value="Genomic_DNA"/>
</dbReference>
<dbReference type="Proteomes" id="UP000015102">
    <property type="component" value="Unassembled WGS sequence"/>
</dbReference>
<name>T1GF77_MEGSC</name>
<dbReference type="EnsemblMetazoa" id="MESCA002008-RA">
    <property type="protein sequence ID" value="MESCA002008-PA"/>
    <property type="gene ID" value="MESCA002008"/>
</dbReference>
<evidence type="ECO:0000313" key="3">
    <source>
        <dbReference type="Proteomes" id="UP000015102"/>
    </source>
</evidence>
<sequence length="209" mass="24414">MFIRGGGVYKKYQIKVHKDPPEKPTFKQFERFLVKSPIKLKLVDVHSDAFQETLNTSFELYKKYQINIHNEPETKEDFLDFLVNSPLKKTVNQSSPEDGFGSFHQQYWLDNKLIAVGVLDILPYCVSSVYFFYDPDYSFLSLGTYSSLRELEFTQRLSKSSPLLKYYYMGFYIHNCPKMRYKGNLSSSYLLCPETYTWVTLNDGESGAI</sequence>
<reference evidence="3" key="1">
    <citation type="submission" date="2013-02" db="EMBL/GenBank/DDBJ databases">
        <authorList>
            <person name="Hughes D."/>
        </authorList>
    </citation>
    <scope>NUCLEOTIDE SEQUENCE</scope>
    <source>
        <strain>Durham</strain>
        <strain evidence="3">NC isolate 2 -- Noor lab</strain>
    </source>
</reference>
<dbReference type="GO" id="GO:0004057">
    <property type="term" value="F:arginyl-tRNA--protein transferase activity"/>
    <property type="evidence" value="ECO:0007669"/>
    <property type="project" value="InterPro"/>
</dbReference>
<dbReference type="PANTHER" id="PTHR21367">
    <property type="entry name" value="ARGININE-TRNA-PROTEIN TRANSFERASE 1"/>
    <property type="match status" value="1"/>
</dbReference>
<evidence type="ECO:0000313" key="2">
    <source>
        <dbReference type="EnsemblMetazoa" id="MESCA002008-PA"/>
    </source>
</evidence>
<accession>T1GF77</accession>
<dbReference type="InterPro" id="IPR007472">
    <property type="entry name" value="N-end_Aminoacyl_Trfase_C"/>
</dbReference>
<feature type="domain" description="N-end rule aminoacyl transferase C-terminal" evidence="1">
    <location>
        <begin position="57"/>
        <end position="192"/>
    </location>
</feature>
<dbReference type="PANTHER" id="PTHR21367:SF1">
    <property type="entry name" value="ARGINYL-TRNA--PROTEIN TRANSFERASE 1"/>
    <property type="match status" value="1"/>
</dbReference>
<dbReference type="STRING" id="36166.T1GF77"/>
<reference evidence="2" key="2">
    <citation type="submission" date="2015-06" db="UniProtKB">
        <authorList>
            <consortium name="EnsemblMetazoa"/>
        </authorList>
    </citation>
    <scope>IDENTIFICATION</scope>
</reference>
<dbReference type="InterPro" id="IPR016181">
    <property type="entry name" value="Acyl_CoA_acyltransferase"/>
</dbReference>
<dbReference type="GO" id="GO:0005737">
    <property type="term" value="C:cytoplasm"/>
    <property type="evidence" value="ECO:0007669"/>
    <property type="project" value="TreeGrafter"/>
</dbReference>
<proteinExistence type="predicted"/>